<gene>
    <name evidence="3" type="ORF">CJ199_10030</name>
</gene>
<sequence length="393" mass="42423">MSDNTSNPQNTPPGNQPAPKAGTSEQPGATSAEVVPTFDGVPTGSAAPVLVLDRIEAFLDEHGLGAGPVEWERVGGGQSNITFVLSRGGEKLVLRRGPRPPLPKGTHNMVREARVQQAVAAQGVPVPRILAVGEDESILGVNFYIMEFLDGFVIDSAEPANVTTAQDRAHVMESFVDSLVKLHSVDVADPDVARLGKPEGYLERQVATFTRLWEVNSKREVPDVVELGRRLAADIPTSQRHAVVHGDYRLGNVMVRPSGEPDVMAILDWEMATLGDPLADLGYFLATYAEPGAGQPGGREMTVMELSRVTTSEGYLSPDQVVERYSAGVAEVSGSAPDLSRIDWYKALALFKSCVFLEAMFTRWKAGERPGDDFAPRLEQGVPQLAARGLEWV</sequence>
<dbReference type="InterPro" id="IPR052898">
    <property type="entry name" value="ACAD10-like"/>
</dbReference>
<keyword evidence="3" id="KW-0808">Transferase</keyword>
<dbReference type="Pfam" id="PF01636">
    <property type="entry name" value="APH"/>
    <property type="match status" value="1"/>
</dbReference>
<dbReference type="PANTHER" id="PTHR47829:SF1">
    <property type="entry name" value="HAD FAMILY PHOSPHATASE"/>
    <property type="match status" value="1"/>
</dbReference>
<dbReference type="GO" id="GO:0016740">
    <property type="term" value="F:transferase activity"/>
    <property type="evidence" value="ECO:0007669"/>
    <property type="project" value="UniProtKB-KW"/>
</dbReference>
<evidence type="ECO:0000259" key="2">
    <source>
        <dbReference type="Pfam" id="PF01636"/>
    </source>
</evidence>
<dbReference type="Gene3D" id="3.30.200.20">
    <property type="entry name" value="Phosphorylase Kinase, domain 1"/>
    <property type="match status" value="1"/>
</dbReference>
<dbReference type="Proteomes" id="UP000235598">
    <property type="component" value="Unassembled WGS sequence"/>
</dbReference>
<reference evidence="3 4" key="1">
    <citation type="submission" date="2017-09" db="EMBL/GenBank/DDBJ databases">
        <title>Bacterial strain isolated from the female urinary microbiota.</title>
        <authorList>
            <person name="Thomas-White K."/>
            <person name="Kumar N."/>
            <person name="Forster S."/>
            <person name="Putonti C."/>
            <person name="Lawley T."/>
            <person name="Wolfe A.J."/>
        </authorList>
    </citation>
    <scope>NUCLEOTIDE SEQUENCE [LARGE SCALE GENOMIC DNA]</scope>
    <source>
        <strain evidence="3 4">UMB1301</strain>
    </source>
</reference>
<comment type="caution">
    <text evidence="3">The sequence shown here is derived from an EMBL/GenBank/DDBJ whole genome shotgun (WGS) entry which is preliminary data.</text>
</comment>
<proteinExistence type="predicted"/>
<dbReference type="AlphaFoldDB" id="A0A2N6VKR9"/>
<dbReference type="EMBL" id="PNHK01000004">
    <property type="protein sequence ID" value="PMD04699.1"/>
    <property type="molecule type" value="Genomic_DNA"/>
</dbReference>
<dbReference type="InterPro" id="IPR002575">
    <property type="entry name" value="Aminoglycoside_PTrfase"/>
</dbReference>
<name>A0A2N6VKR9_9MICO</name>
<evidence type="ECO:0000256" key="1">
    <source>
        <dbReference type="SAM" id="MobiDB-lite"/>
    </source>
</evidence>
<dbReference type="SUPFAM" id="SSF56112">
    <property type="entry name" value="Protein kinase-like (PK-like)"/>
    <property type="match status" value="1"/>
</dbReference>
<dbReference type="Gene3D" id="3.90.1200.10">
    <property type="match status" value="1"/>
</dbReference>
<dbReference type="InterPro" id="IPR041726">
    <property type="entry name" value="ACAD10_11_N"/>
</dbReference>
<protein>
    <submittedName>
        <fullName evidence="3">Phosphotransferase family protein</fullName>
    </submittedName>
</protein>
<organism evidence="3 4">
    <name type="scientific">Brevibacterium paucivorans</name>
    <dbReference type="NCBI Taxonomy" id="170994"/>
    <lineage>
        <taxon>Bacteria</taxon>
        <taxon>Bacillati</taxon>
        <taxon>Actinomycetota</taxon>
        <taxon>Actinomycetes</taxon>
        <taxon>Micrococcales</taxon>
        <taxon>Brevibacteriaceae</taxon>
        <taxon>Brevibacterium</taxon>
    </lineage>
</organism>
<evidence type="ECO:0000313" key="3">
    <source>
        <dbReference type="EMBL" id="PMD04699.1"/>
    </source>
</evidence>
<feature type="region of interest" description="Disordered" evidence="1">
    <location>
        <begin position="1"/>
        <end position="40"/>
    </location>
</feature>
<dbReference type="CDD" id="cd05154">
    <property type="entry name" value="ACAD10_11_N-like"/>
    <property type="match status" value="1"/>
</dbReference>
<evidence type="ECO:0000313" key="4">
    <source>
        <dbReference type="Proteomes" id="UP000235598"/>
    </source>
</evidence>
<feature type="domain" description="Aminoglycoside phosphotransferase" evidence="2">
    <location>
        <begin position="71"/>
        <end position="291"/>
    </location>
</feature>
<dbReference type="PANTHER" id="PTHR47829">
    <property type="entry name" value="HYDROLASE, PUTATIVE (AFU_ORTHOLOGUE AFUA_1G12880)-RELATED"/>
    <property type="match status" value="1"/>
</dbReference>
<accession>A0A2N6VKR9</accession>
<dbReference type="InterPro" id="IPR011009">
    <property type="entry name" value="Kinase-like_dom_sf"/>
</dbReference>
<dbReference type="RefSeq" id="WP_102239343.1">
    <property type="nucleotide sequence ID" value="NZ_PNHK01000004.1"/>
</dbReference>
<dbReference type="OrthoDB" id="3806873at2"/>